<dbReference type="InterPro" id="IPR018022">
    <property type="entry name" value="IPT"/>
</dbReference>
<keyword evidence="6 10" id="KW-0547">Nucleotide-binding</keyword>
<evidence type="ECO:0000313" key="15">
    <source>
        <dbReference type="Proteomes" id="UP000015527"/>
    </source>
</evidence>
<feature type="site" description="Interaction with substrate tRNA" evidence="10">
    <location>
        <position position="127"/>
    </location>
</feature>
<dbReference type="OrthoDB" id="9776390at2"/>
<comment type="caution">
    <text evidence="10">Lacks conserved residue(s) required for the propagation of feature annotation.</text>
</comment>
<evidence type="ECO:0000256" key="11">
    <source>
        <dbReference type="RuleBase" id="RU003783"/>
    </source>
</evidence>
<dbReference type="NCBIfam" id="TIGR00174">
    <property type="entry name" value="miaA"/>
    <property type="match status" value="1"/>
</dbReference>
<evidence type="ECO:0000256" key="8">
    <source>
        <dbReference type="ARBA" id="ARBA00022842"/>
    </source>
</evidence>
<comment type="similarity">
    <text evidence="3 10 13">Belongs to the IPP transferase family.</text>
</comment>
<evidence type="ECO:0000256" key="7">
    <source>
        <dbReference type="ARBA" id="ARBA00022840"/>
    </source>
</evidence>
<dbReference type="GO" id="GO:0005524">
    <property type="term" value="F:ATP binding"/>
    <property type="evidence" value="ECO:0007669"/>
    <property type="project" value="UniProtKB-UniRule"/>
</dbReference>
<keyword evidence="4 10" id="KW-0808">Transferase</keyword>
<evidence type="ECO:0000256" key="5">
    <source>
        <dbReference type="ARBA" id="ARBA00022694"/>
    </source>
</evidence>
<evidence type="ECO:0000256" key="3">
    <source>
        <dbReference type="ARBA" id="ARBA00005842"/>
    </source>
</evidence>
<evidence type="ECO:0000256" key="12">
    <source>
        <dbReference type="RuleBase" id="RU003784"/>
    </source>
</evidence>
<dbReference type="RefSeq" id="WP_021235723.1">
    <property type="nucleotide sequence ID" value="NZ_ATHL01000137.1"/>
</dbReference>
<dbReference type="eggNOG" id="COG0324">
    <property type="taxonomic scope" value="Bacteria"/>
</dbReference>
<name>T0GYL9_9SPHN</name>
<dbReference type="AlphaFoldDB" id="T0GYL9"/>
<dbReference type="Proteomes" id="UP000015527">
    <property type="component" value="Unassembled WGS sequence"/>
</dbReference>
<feature type="region of interest" description="Interaction with substrate tRNA" evidence="10">
    <location>
        <begin position="61"/>
        <end position="64"/>
    </location>
</feature>
<dbReference type="HAMAP" id="MF_00185">
    <property type="entry name" value="IPP_trans"/>
    <property type="match status" value="1"/>
</dbReference>
<dbReference type="PANTHER" id="PTHR11088:SF60">
    <property type="entry name" value="TRNA DIMETHYLALLYLTRANSFERASE"/>
    <property type="match status" value="1"/>
</dbReference>
<evidence type="ECO:0000313" key="14">
    <source>
        <dbReference type="EMBL" id="EQB09086.1"/>
    </source>
</evidence>
<evidence type="ECO:0000256" key="6">
    <source>
        <dbReference type="ARBA" id="ARBA00022741"/>
    </source>
</evidence>
<sequence>MSTANSLEAAYENSTGGASAGHKPPLALIAGPTASGKSDCAVALAQELERRGRRAVVVNADSSQVYADLTVLSARPTAEEMGGIEHRLFGAWDGTATCSAAQWARAAREAISAIHAEQAVPVLVGGTGLYIRTLLDGIAPVPQIAPDIREAVRALPVTEAYAALAIEDPERASRLAPADTTRIARALEVVRSTGQSIGYWQAQTSGGIGDQVSVHAAILLPERQALYGRCDMRFARMIERGALAEVEALLARDLDPDLPVMRAIGVPELAQVLRGETTLEEATARGSQATRNYAKRQFTWLRHQPPQEWTRIEFEYFDENSPRDRLFHVMGLT</sequence>
<dbReference type="EC" id="2.5.1.75" evidence="10"/>
<evidence type="ECO:0000256" key="9">
    <source>
        <dbReference type="ARBA" id="ARBA00049563"/>
    </source>
</evidence>
<feature type="site" description="Interaction with substrate tRNA" evidence="10">
    <location>
        <position position="149"/>
    </location>
</feature>
<evidence type="ECO:0000256" key="10">
    <source>
        <dbReference type="HAMAP-Rule" id="MF_00185"/>
    </source>
</evidence>
<accession>T0GYL9</accession>
<gene>
    <name evidence="10" type="primary">miaA</name>
    <name evidence="14" type="ORF">L284_20185</name>
</gene>
<evidence type="ECO:0000256" key="13">
    <source>
        <dbReference type="RuleBase" id="RU003785"/>
    </source>
</evidence>
<comment type="catalytic activity">
    <reaction evidence="9 10 11">
        <text>adenosine(37) in tRNA + dimethylallyl diphosphate = N(6)-dimethylallyladenosine(37) in tRNA + diphosphate</text>
        <dbReference type="Rhea" id="RHEA:26482"/>
        <dbReference type="Rhea" id="RHEA-COMP:10162"/>
        <dbReference type="Rhea" id="RHEA-COMP:10375"/>
        <dbReference type="ChEBI" id="CHEBI:33019"/>
        <dbReference type="ChEBI" id="CHEBI:57623"/>
        <dbReference type="ChEBI" id="CHEBI:74411"/>
        <dbReference type="ChEBI" id="CHEBI:74415"/>
        <dbReference type="EC" id="2.5.1.75"/>
    </reaction>
</comment>
<dbReference type="EMBL" id="ATHL01000137">
    <property type="protein sequence ID" value="EQB09086.1"/>
    <property type="molecule type" value="Genomic_DNA"/>
</dbReference>
<dbReference type="GO" id="GO:0006400">
    <property type="term" value="P:tRNA modification"/>
    <property type="evidence" value="ECO:0007669"/>
    <property type="project" value="TreeGrafter"/>
</dbReference>
<evidence type="ECO:0000256" key="4">
    <source>
        <dbReference type="ARBA" id="ARBA00022679"/>
    </source>
</evidence>
<dbReference type="GO" id="GO:0052381">
    <property type="term" value="F:tRNA dimethylallyltransferase activity"/>
    <property type="evidence" value="ECO:0007669"/>
    <property type="project" value="UniProtKB-UniRule"/>
</dbReference>
<comment type="function">
    <text evidence="2 10 12">Catalyzes the transfer of a dimethylallyl group onto the adenine at position 37 in tRNAs that read codons beginning with uridine, leading to the formation of N6-(dimethylallyl)adenosine (i(6)A).</text>
</comment>
<dbReference type="SUPFAM" id="SSF52540">
    <property type="entry name" value="P-loop containing nucleoside triphosphate hydrolases"/>
    <property type="match status" value="1"/>
</dbReference>
<evidence type="ECO:0000256" key="2">
    <source>
        <dbReference type="ARBA" id="ARBA00003213"/>
    </source>
</evidence>
<dbReference type="Pfam" id="PF01715">
    <property type="entry name" value="IPPT"/>
    <property type="match status" value="1"/>
</dbReference>
<dbReference type="Gene3D" id="1.10.20.140">
    <property type="match status" value="1"/>
</dbReference>
<keyword evidence="15" id="KW-1185">Reference proteome</keyword>
<comment type="subunit">
    <text evidence="10">Monomer.</text>
</comment>
<keyword evidence="7 10" id="KW-0067">ATP-binding</keyword>
<evidence type="ECO:0000256" key="1">
    <source>
        <dbReference type="ARBA" id="ARBA00001946"/>
    </source>
</evidence>
<protein>
    <recommendedName>
        <fullName evidence="10">tRNA dimethylallyltransferase</fullName>
        <ecNumber evidence="10">2.5.1.75</ecNumber>
    </recommendedName>
    <alternativeName>
        <fullName evidence="10">Dimethylallyl diphosphate:tRNA dimethylallyltransferase</fullName>
        <shortName evidence="10">DMAPP:tRNA dimethylallyltransferase</shortName>
        <shortName evidence="10">DMATase</shortName>
    </alternativeName>
    <alternativeName>
        <fullName evidence="10">Isopentenyl-diphosphate:tRNA isopentenyltransferase</fullName>
        <shortName evidence="10">IPP transferase</shortName>
        <shortName evidence="10">IPPT</shortName>
        <shortName evidence="10">IPTase</shortName>
    </alternativeName>
</protein>
<reference evidence="14 15" key="1">
    <citation type="journal article" date="2013" name="Genome Announc.">
        <title>Genome Sequence of Novosphingobium lindaniclasticum LE124T, Isolated from a Hexachlorocyclohexane Dumpsite.</title>
        <authorList>
            <person name="Saxena A."/>
            <person name="Nayyar N."/>
            <person name="Sangwan N."/>
            <person name="Kumari R."/>
            <person name="Khurana J.P."/>
            <person name="Lal R."/>
        </authorList>
    </citation>
    <scope>NUCLEOTIDE SEQUENCE [LARGE SCALE GENOMIC DNA]</scope>
    <source>
        <strain evidence="14 15">LE124</strain>
    </source>
</reference>
<comment type="cofactor">
    <cofactor evidence="1 10">
        <name>Mg(2+)</name>
        <dbReference type="ChEBI" id="CHEBI:18420"/>
    </cofactor>
</comment>
<comment type="caution">
    <text evidence="14">The sequence shown here is derived from an EMBL/GenBank/DDBJ whole genome shotgun (WGS) entry which is preliminary data.</text>
</comment>
<dbReference type="InterPro" id="IPR039657">
    <property type="entry name" value="Dimethylallyltransferase"/>
</dbReference>
<dbReference type="PATRIC" id="fig|1096930.3.peg.3967"/>
<keyword evidence="8 10" id="KW-0460">Magnesium</keyword>
<keyword evidence="5 10" id="KW-0819">tRNA processing</keyword>
<dbReference type="Gene3D" id="3.40.50.300">
    <property type="entry name" value="P-loop containing nucleotide triphosphate hydrolases"/>
    <property type="match status" value="1"/>
</dbReference>
<feature type="binding site" evidence="10">
    <location>
        <begin position="31"/>
        <end position="38"/>
    </location>
    <ligand>
        <name>ATP</name>
        <dbReference type="ChEBI" id="CHEBI:30616"/>
    </ligand>
</feature>
<organism evidence="14 15">
    <name type="scientific">Novosphingobium lindaniclasticum LE124</name>
    <dbReference type="NCBI Taxonomy" id="1096930"/>
    <lineage>
        <taxon>Bacteria</taxon>
        <taxon>Pseudomonadati</taxon>
        <taxon>Pseudomonadota</taxon>
        <taxon>Alphaproteobacteria</taxon>
        <taxon>Sphingomonadales</taxon>
        <taxon>Sphingomonadaceae</taxon>
        <taxon>Novosphingobium</taxon>
    </lineage>
</organism>
<proteinExistence type="inferred from homology"/>
<dbReference type="PANTHER" id="PTHR11088">
    <property type="entry name" value="TRNA DIMETHYLALLYLTRANSFERASE"/>
    <property type="match status" value="1"/>
</dbReference>
<feature type="binding site" evidence="10">
    <location>
        <begin position="33"/>
        <end position="38"/>
    </location>
    <ligand>
        <name>substrate</name>
    </ligand>
</feature>
<dbReference type="InterPro" id="IPR027417">
    <property type="entry name" value="P-loop_NTPase"/>
</dbReference>